<dbReference type="OrthoDB" id="610608at2759"/>
<dbReference type="Gene3D" id="3.30.465.10">
    <property type="match status" value="1"/>
</dbReference>
<dbReference type="InterPro" id="IPR010031">
    <property type="entry name" value="FAD_lactone_oxidase-like"/>
</dbReference>
<dbReference type="GeneID" id="70236486"/>
<evidence type="ECO:0000256" key="1">
    <source>
        <dbReference type="ARBA" id="ARBA00001974"/>
    </source>
</evidence>
<dbReference type="Pfam" id="PF01565">
    <property type="entry name" value="FAD_binding_4"/>
    <property type="match status" value="1"/>
</dbReference>
<dbReference type="GO" id="GO:0003885">
    <property type="term" value="F:D-arabinono-1,4-lactone oxidase activity"/>
    <property type="evidence" value="ECO:0007669"/>
    <property type="project" value="UniProtKB-UniRule"/>
</dbReference>
<evidence type="ECO:0000256" key="2">
    <source>
        <dbReference type="ARBA" id="ARBA00005083"/>
    </source>
</evidence>
<evidence type="ECO:0000313" key="13">
    <source>
        <dbReference type="Proteomes" id="UP000769157"/>
    </source>
</evidence>
<evidence type="ECO:0000259" key="11">
    <source>
        <dbReference type="PROSITE" id="PS51387"/>
    </source>
</evidence>
<comment type="pathway">
    <text evidence="2 10">Cofactor biosynthesis; D-erythroascorbate biosynthesis; dehydro-D-arabinono-1,4-lactone from D-arabinose: step 2/2.</text>
</comment>
<dbReference type="PANTHER" id="PTHR43762:SF1">
    <property type="entry name" value="D-ARABINONO-1,4-LACTONE OXIDASE"/>
    <property type="match status" value="1"/>
</dbReference>
<name>A0A9P8P6R3_9ASCO</name>
<keyword evidence="7 10" id="KW-0274">FAD</keyword>
<dbReference type="InterPro" id="IPR006094">
    <property type="entry name" value="Oxid_FAD_bind_N"/>
</dbReference>
<dbReference type="GO" id="GO:0071949">
    <property type="term" value="F:FAD binding"/>
    <property type="evidence" value="ECO:0007669"/>
    <property type="project" value="UniProtKB-UniRule"/>
</dbReference>
<feature type="domain" description="FAD-binding PCMH-type" evidence="11">
    <location>
        <begin position="27"/>
        <end position="201"/>
    </location>
</feature>
<evidence type="ECO:0000256" key="7">
    <source>
        <dbReference type="ARBA" id="ARBA00022827"/>
    </source>
</evidence>
<keyword evidence="8 10" id="KW-0560">Oxidoreductase</keyword>
<dbReference type="Gene3D" id="3.30.70.2520">
    <property type="match status" value="1"/>
</dbReference>
<reference evidence="12" key="1">
    <citation type="journal article" date="2021" name="Open Biol.">
        <title>Shared evolutionary footprints suggest mitochondrial oxidative damage underlies multiple complex I losses in fungi.</title>
        <authorList>
            <person name="Schikora-Tamarit M.A."/>
            <person name="Marcet-Houben M."/>
            <person name="Nosek J."/>
            <person name="Gabaldon T."/>
        </authorList>
    </citation>
    <scope>NUCLEOTIDE SEQUENCE</scope>
    <source>
        <strain evidence="12">CBS6075</strain>
    </source>
</reference>
<dbReference type="Gene3D" id="3.30.43.10">
    <property type="entry name" value="Uridine Diphospho-n-acetylenolpyruvylglucosamine Reductase, domain 2"/>
    <property type="match status" value="1"/>
</dbReference>
<sequence>MTNSVLPAGLQGLVVPRFIHRTWAKTFFCKPEYYFQPRTVEDLQEIVHSARKSGRTVMTVGSGHSPSNLTMSDDWIVNLDKFNKIVKESVSPDGKYTDFTVEAGIRIYQLNQFLATKGLAIQNLGSISEQSMAGIISTGTHGSSPFHGLVSQQVVDITLVNGLGELVKCSPTEKPDLFRAACLSLGKIGLIAYVTIRTVPRYQIRSRQEVITFDTLLDKFESIWTSDEFVRVWWFPYTERCILWRASKSTDPISTPRPSWYGTKFGRLFYESLLWISVHILPRLTPFVERFVFSRQYGLTETYGSGDIAVQESVEGLNMDCLFSQYVNEWAAPLTNGPEILRSLAATINDAAKSNKFYVHAPIEVRCSNTTCSNSLEPQDLTERTTTSPGPIYGNNLRPLMDNTPRLSWVPQENVTNSQLTLYINATMYRPFFSFVPIGKWYAIFEETMEAAGGKPHWAKNFIGTGASNFKKDGEMIGFKDKMEEWFGDDLTLFRELRRENDPDGVFLSGLDWVKMNGIISEEELVKIEESKAQKPDIE</sequence>
<comment type="similarity">
    <text evidence="3 10">Belongs to the oxygen-dependent FAD-linked oxidoreductase family.</text>
</comment>
<dbReference type="SUPFAM" id="SSF56176">
    <property type="entry name" value="FAD-binding/transporter-associated domain-like"/>
    <property type="match status" value="1"/>
</dbReference>
<dbReference type="InterPro" id="IPR016167">
    <property type="entry name" value="FAD-bd_PCMH_sub1"/>
</dbReference>
<keyword evidence="6 10" id="KW-0285">Flavoprotein</keyword>
<gene>
    <name evidence="12" type="ORF">OGAPHI_004521</name>
</gene>
<dbReference type="GO" id="GO:0031966">
    <property type="term" value="C:mitochondrial membrane"/>
    <property type="evidence" value="ECO:0007669"/>
    <property type="project" value="UniProtKB-SubCell"/>
</dbReference>
<comment type="cofactor">
    <cofactor evidence="1 10">
        <name>FAD</name>
        <dbReference type="ChEBI" id="CHEBI:57692"/>
    </cofactor>
</comment>
<dbReference type="NCBIfam" id="TIGR01678">
    <property type="entry name" value="FAD_lactone_ox"/>
    <property type="match status" value="1"/>
</dbReference>
<dbReference type="InterPro" id="IPR007173">
    <property type="entry name" value="ALO_C"/>
</dbReference>
<dbReference type="RefSeq" id="XP_046061536.1">
    <property type="nucleotide sequence ID" value="XM_046205609.1"/>
</dbReference>
<dbReference type="EMBL" id="JAEUBE010000295">
    <property type="protein sequence ID" value="KAH3666332.1"/>
    <property type="molecule type" value="Genomic_DNA"/>
</dbReference>
<dbReference type="InterPro" id="IPR016169">
    <property type="entry name" value="FAD-bd_PCMH_sub2"/>
</dbReference>
<dbReference type="Pfam" id="PF04030">
    <property type="entry name" value="ALO"/>
    <property type="match status" value="1"/>
</dbReference>
<dbReference type="Proteomes" id="UP000769157">
    <property type="component" value="Unassembled WGS sequence"/>
</dbReference>
<dbReference type="InterPro" id="IPR016166">
    <property type="entry name" value="FAD-bd_PCMH"/>
</dbReference>
<proteinExistence type="inferred from homology"/>
<dbReference type="InterPro" id="IPR006093">
    <property type="entry name" value="Oxy_OxRdtase_FAD_BS"/>
</dbReference>
<organism evidence="12 13">
    <name type="scientific">Ogataea philodendri</name>
    <dbReference type="NCBI Taxonomy" id="1378263"/>
    <lineage>
        <taxon>Eukaryota</taxon>
        <taxon>Fungi</taxon>
        <taxon>Dikarya</taxon>
        <taxon>Ascomycota</taxon>
        <taxon>Saccharomycotina</taxon>
        <taxon>Pichiomycetes</taxon>
        <taxon>Pichiales</taxon>
        <taxon>Pichiaceae</taxon>
        <taxon>Ogataea</taxon>
    </lineage>
</organism>
<evidence type="ECO:0000256" key="4">
    <source>
        <dbReference type="ARBA" id="ARBA00013136"/>
    </source>
</evidence>
<evidence type="ECO:0000256" key="6">
    <source>
        <dbReference type="ARBA" id="ARBA00022630"/>
    </source>
</evidence>
<keyword evidence="10" id="KW-0496">Mitochondrion</keyword>
<dbReference type="EC" id="1.1.3.37" evidence="4 10"/>
<dbReference type="PROSITE" id="PS00862">
    <property type="entry name" value="OX2_COVAL_FAD"/>
    <property type="match status" value="1"/>
</dbReference>
<evidence type="ECO:0000256" key="9">
    <source>
        <dbReference type="ARBA" id="ARBA00033418"/>
    </source>
</evidence>
<comment type="subcellular location">
    <subcellularLocation>
        <location evidence="10">Mitochondrion membrane</location>
    </subcellularLocation>
</comment>
<keyword evidence="13" id="KW-1185">Reference proteome</keyword>
<dbReference type="AlphaFoldDB" id="A0A9P8P6R3"/>
<dbReference type="PIRSF" id="PIRSF000136">
    <property type="entry name" value="LGO_GLO"/>
    <property type="match status" value="1"/>
</dbReference>
<accession>A0A9P8P6R3</accession>
<dbReference type="PANTHER" id="PTHR43762">
    <property type="entry name" value="L-GULONOLACTONE OXIDASE"/>
    <property type="match status" value="1"/>
</dbReference>
<reference evidence="12" key="2">
    <citation type="submission" date="2021-01" db="EMBL/GenBank/DDBJ databases">
        <authorList>
            <person name="Schikora-Tamarit M.A."/>
        </authorList>
    </citation>
    <scope>NUCLEOTIDE SEQUENCE</scope>
    <source>
        <strain evidence="12">CBS6075</strain>
    </source>
</reference>
<protein>
    <recommendedName>
        <fullName evidence="5 10">D-arabinono-1,4-lactone oxidase</fullName>
        <shortName evidence="10">ALO</shortName>
        <ecNumber evidence="4 10">1.1.3.37</ecNumber>
    </recommendedName>
    <alternativeName>
        <fullName evidence="9 10">L-galactono-gamma-lactone oxidase</fullName>
    </alternativeName>
</protein>
<evidence type="ECO:0000256" key="3">
    <source>
        <dbReference type="ARBA" id="ARBA00005466"/>
    </source>
</evidence>
<evidence type="ECO:0000256" key="10">
    <source>
        <dbReference type="RuleBase" id="RU367158"/>
    </source>
</evidence>
<dbReference type="InterPro" id="IPR036318">
    <property type="entry name" value="FAD-bd_PCMH-like_sf"/>
</dbReference>
<evidence type="ECO:0000313" key="12">
    <source>
        <dbReference type="EMBL" id="KAH3666332.1"/>
    </source>
</evidence>
<dbReference type="InterPro" id="IPR030654">
    <property type="entry name" value="Sugar_lactone_oxidase"/>
</dbReference>
<evidence type="ECO:0000256" key="8">
    <source>
        <dbReference type="ARBA" id="ARBA00023002"/>
    </source>
</evidence>
<dbReference type="PROSITE" id="PS51387">
    <property type="entry name" value="FAD_PCMH"/>
    <property type="match status" value="1"/>
</dbReference>
<evidence type="ECO:0000256" key="5">
    <source>
        <dbReference type="ARBA" id="ARBA00016426"/>
    </source>
</evidence>
<comment type="catalytic activity">
    <reaction evidence="10">
        <text>D-arabinono-1,4-lactone + O2 = dehydro-D-arabinono-1,4-lactone + H2O2 + H(+)</text>
        <dbReference type="Rhea" id="RHEA:23756"/>
        <dbReference type="ChEBI" id="CHEBI:15378"/>
        <dbReference type="ChEBI" id="CHEBI:15379"/>
        <dbReference type="ChEBI" id="CHEBI:16240"/>
        <dbReference type="ChEBI" id="CHEBI:16292"/>
        <dbReference type="ChEBI" id="CHEBI:58277"/>
        <dbReference type="EC" id="1.1.3.37"/>
    </reaction>
</comment>
<comment type="caution">
    <text evidence="12">The sequence shown here is derived from an EMBL/GenBank/DDBJ whole genome shotgun (WGS) entry which is preliminary data.</text>
</comment>